<dbReference type="SMART" id="SM00150">
    <property type="entry name" value="SPEC"/>
    <property type="match status" value="6"/>
</dbReference>
<evidence type="ECO:0000256" key="4">
    <source>
        <dbReference type="ARBA" id="ARBA00022989"/>
    </source>
</evidence>
<feature type="coiled-coil region" evidence="6">
    <location>
        <begin position="431"/>
        <end position="465"/>
    </location>
</feature>
<evidence type="ECO:0000313" key="8">
    <source>
        <dbReference type="EMBL" id="KAF6038062.1"/>
    </source>
</evidence>
<evidence type="ECO:0000256" key="6">
    <source>
        <dbReference type="SAM" id="Coils"/>
    </source>
</evidence>
<evidence type="ECO:0000256" key="5">
    <source>
        <dbReference type="ARBA" id="ARBA00023136"/>
    </source>
</evidence>
<dbReference type="GO" id="GO:0007097">
    <property type="term" value="P:nuclear migration"/>
    <property type="evidence" value="ECO:0007669"/>
    <property type="project" value="TreeGrafter"/>
</dbReference>
<dbReference type="Proteomes" id="UP000593567">
    <property type="component" value="Unassembled WGS sequence"/>
</dbReference>
<keyword evidence="2" id="KW-0812">Transmembrane</keyword>
<dbReference type="InterPro" id="IPR052403">
    <property type="entry name" value="LINC-complex_assoc"/>
</dbReference>
<organism evidence="8 9">
    <name type="scientific">Bugula neritina</name>
    <name type="common">Brown bryozoan</name>
    <name type="synonym">Sertularia neritina</name>
    <dbReference type="NCBI Taxonomy" id="10212"/>
    <lineage>
        <taxon>Eukaryota</taxon>
        <taxon>Metazoa</taxon>
        <taxon>Spiralia</taxon>
        <taxon>Lophotrochozoa</taxon>
        <taxon>Bryozoa</taxon>
        <taxon>Gymnolaemata</taxon>
        <taxon>Cheilostomatida</taxon>
        <taxon>Flustrina</taxon>
        <taxon>Buguloidea</taxon>
        <taxon>Bugulidae</taxon>
        <taxon>Bugula</taxon>
    </lineage>
</organism>
<keyword evidence="3" id="KW-0677">Repeat</keyword>
<protein>
    <submittedName>
        <fullName evidence="8">Uncharacterized protein</fullName>
    </submittedName>
</protein>
<keyword evidence="4" id="KW-1133">Transmembrane helix</keyword>
<dbReference type="PANTHER" id="PTHR47535:SF7">
    <property type="entry name" value="CALMIN"/>
    <property type="match status" value="1"/>
</dbReference>
<feature type="coiled-coil region" evidence="6">
    <location>
        <begin position="947"/>
        <end position="974"/>
    </location>
</feature>
<accession>A0A7J7KHB2</accession>
<evidence type="ECO:0000313" key="9">
    <source>
        <dbReference type="Proteomes" id="UP000593567"/>
    </source>
</evidence>
<comment type="subcellular location">
    <subcellularLocation>
        <location evidence="1">Membrane</location>
    </subcellularLocation>
</comment>
<dbReference type="GO" id="GO:0034993">
    <property type="term" value="C:meiotic nuclear membrane microtubule tethering complex"/>
    <property type="evidence" value="ECO:0007669"/>
    <property type="project" value="TreeGrafter"/>
</dbReference>
<keyword evidence="6" id="KW-0175">Coiled coil</keyword>
<gene>
    <name evidence="8" type="ORF">EB796_003620</name>
</gene>
<dbReference type="GO" id="GO:0051015">
    <property type="term" value="F:actin filament binding"/>
    <property type="evidence" value="ECO:0007669"/>
    <property type="project" value="TreeGrafter"/>
</dbReference>
<feature type="coiled-coil region" evidence="6">
    <location>
        <begin position="2068"/>
        <end position="2120"/>
    </location>
</feature>
<feature type="coiled-coil region" evidence="6">
    <location>
        <begin position="698"/>
        <end position="732"/>
    </location>
</feature>
<dbReference type="PANTHER" id="PTHR47535">
    <property type="entry name" value="MUSCLE-SPECIFIC PROTEIN 300 KDA, ISOFORM G"/>
    <property type="match status" value="1"/>
</dbReference>
<evidence type="ECO:0000256" key="2">
    <source>
        <dbReference type="ARBA" id="ARBA00022692"/>
    </source>
</evidence>
<dbReference type="GO" id="GO:0005640">
    <property type="term" value="C:nuclear outer membrane"/>
    <property type="evidence" value="ECO:0007669"/>
    <property type="project" value="TreeGrafter"/>
</dbReference>
<feature type="compositionally biased region" description="Basic and acidic residues" evidence="7">
    <location>
        <begin position="773"/>
        <end position="792"/>
    </location>
</feature>
<dbReference type="InterPro" id="IPR018159">
    <property type="entry name" value="Spectrin/alpha-actinin"/>
</dbReference>
<feature type="coiled-coil region" evidence="6">
    <location>
        <begin position="591"/>
        <end position="618"/>
    </location>
</feature>
<feature type="coiled-coil region" evidence="6">
    <location>
        <begin position="185"/>
        <end position="222"/>
    </location>
</feature>
<proteinExistence type="predicted"/>
<comment type="caution">
    <text evidence="8">The sequence shown here is derived from an EMBL/GenBank/DDBJ whole genome shotgun (WGS) entry which is preliminary data.</text>
</comment>
<keyword evidence="9" id="KW-1185">Reference proteome</keyword>
<reference evidence="8" key="1">
    <citation type="submission" date="2020-06" db="EMBL/GenBank/DDBJ databases">
        <title>Draft genome of Bugula neritina, a colonial animal packing powerful symbionts and potential medicines.</title>
        <authorList>
            <person name="Rayko M."/>
        </authorList>
    </citation>
    <scope>NUCLEOTIDE SEQUENCE [LARGE SCALE GENOMIC DNA]</scope>
    <source>
        <strain evidence="8">Kwan_BN1</strain>
    </source>
</reference>
<dbReference type="EMBL" id="VXIV02000476">
    <property type="protein sequence ID" value="KAF6038062.1"/>
    <property type="molecule type" value="Genomic_DNA"/>
</dbReference>
<name>A0A7J7KHB2_BUGNE</name>
<dbReference type="GO" id="GO:0005737">
    <property type="term" value="C:cytoplasm"/>
    <property type="evidence" value="ECO:0007669"/>
    <property type="project" value="TreeGrafter"/>
</dbReference>
<dbReference type="Gene3D" id="1.20.58.60">
    <property type="match status" value="5"/>
</dbReference>
<feature type="region of interest" description="Disordered" evidence="7">
    <location>
        <begin position="772"/>
        <end position="793"/>
    </location>
</feature>
<dbReference type="OrthoDB" id="18853at2759"/>
<dbReference type="SUPFAM" id="SSF46966">
    <property type="entry name" value="Spectrin repeat"/>
    <property type="match status" value="5"/>
</dbReference>
<evidence type="ECO:0000256" key="7">
    <source>
        <dbReference type="SAM" id="MobiDB-lite"/>
    </source>
</evidence>
<sequence>MNNASLVMAKQRDSVVYSECPKKQLAQHLGHLTCLAEATSSFQKAQEMVQNLADDHMLEMSAIRSLPSHTLPLCQHRLNKAQALQDVVRVNYGEVEALEKALPAVLDLLSSPQAKECHRASCRLLTSAVWPKVVDQSDALVKETTDIVSSWTRLTDDSEGVTHQLRVTSQSLAKMAANDLPTMSLEELQEVLDGCKEVNETLKNAELKMAEIKDVTEILLDQSAAPRDSVGSATTRNQQLLDSLCNKCAELETSLILAVGDHGLLTSELTNQLKELLNMQTTVDNVCQAVIGYSDVKEADATLCQIQADKSSLMERVRESVQKRKQLPGDMQSLYDSIMETSQQLGEEISEHRRGFNEILGKWEELTDMQSELQKWMSSARSAVCDDIMDIAIAREQQEELEQDLEGRSQMLSAIAAVSYELSGQLTQSEREKVTRDQESAQARLDSLKKAIRQRRAKIESYDREMYKFRQSTAQAESYVSEARKVLWTDLDNITPSKCEELSEQCQGVIRQIPVVDRLLGELITSSLKLGDACTNADAVSKVIDIKDDWTELKGQMSQQASILQEVMRLQQRVASHADHNDWSVKHRKRQEEVESSVRQLEVKLQAHEALVADVGRNHDNVKLSADDATMRQDHMTSLLQEIDYIHSELLRQAHTIRDCMRSYESNGVKLVSIHQEITGVLETLSKLNTNSLSPLRLKEWSVQKMTFEQELTKAESDLKLLQKQADDCVERQLQMLQTAGRVADGGLTKYSEFRAESSRFGMMLRALAKRRSSVERRNAQNRERGSTHPDADVSVIENLSRKWRDMSYTQSEAPADVLTVSAAPAPLVEDLFTMEKDESAYSQTRARIDSVLGEQEANQSSLHDINAQLGVWQSSLESHRPGKVARINAVLEEIKEAKKSLAELASSSVMSEEDSICLSVLSRNIDSVELQAVAEKHNLESTLDLEESQKEALADVENQLKECQRYVDQLEVTPEKLQVYLPNLQHQLGRLQRNYNTIQAINPGICEGSTVPVNIQRLHNHMQRLQGRLEVIPEEEGAESNDGQDLYKWKNNMDSEDPVESDQTLVGNTTPDDLLTRLSAALHTLTTAPSGGELILDDLLIRYEEVLITAKCGLLEPSVFTESRQEVADEIRITRSLSAMFDHYRLLLGSIAALSTDEEVALAASRLSSHTAEYQKNCVERVSLLTSLSKGCNDINILCDKELEMLSKFGEDVNTDTIGTDDLELELLTNQSSHAALQLRLQDFTQTTSCPFLVAKKEKCEEKWQLLSHLVSQAKEQEEKQMKEIFSEAITNQLRSEGRLDTSQPFPAVICQAASLLGNNESLTLIQGDLYSDQPSTSEIRAQLSLLERRTGELRLQTQSVVETSAPSDAELVDTLSELSQLTKPDMVIESLDEGEGIITAALQATQILHKAKLEAIDETGAAQQLRNLYQTFSKEKQDYEAWVDQNSFSIHNCPLGDDTVISQLLRKYKTLLTRNKDMTKTRDALYRQHADLSQHELCSNAASADIKSSLDQLATRQDALCREATNIVFKLEVIHKKWTDYSRAVDDLLSLMTQCRLDVETVPVLASESEKDMSVHVKHLSRLADRLEQSTLLATISQLTDQLRQSLTDDLTKQWLLDRQGEMTAHRRELFHTIRQVADVWTEASRIMALYERGCVGAQRCITDCEELVTRLDPNCELVDLETQVNSAKKAESALTAIQWEEIFKQRKDITSLINHPLLQVSRLHHQARVMEDALVKFTSQCSSKCSKFTLFSLLLQSLTDFLGDLETEAVITTPFSQLVSNPQEAAVSLQTLESLTSAMVKQNQKHQQLREAALALPLTNALSGQVNALDVRWTECQSILSSRQERIQDYCLRSADLSDKYKLWCDWLERVQPLLSPVHPSSEESLRSRQTKYQTVMAEMPCKCKVLKSIIKEGDQLSALESRPGQPRVQAAELQSQWTQLQETLKAKNDSVEETLQKWETFNTLRERLGHALSTLDSELQLVTLTKEAHLNMVDKIPALKSAFERHQQVARLMRQIGQRLLPDCDDKAQGKITSTTKSLHTQWQSVLSKLITQSEESSSLISTLRQLETAFASLNQELKSVRKELLTTLSEHHDSLQDQRAKCDLLDQKLEEISSRLALTKFDLAKVDGHIEDMSSLETRVSIYEGLLTETKGQIKRRQLLLNSRLSIWSDFMERVDALLADMQRLERCYLNDSHYTIEELLDKIASQYDSELIRMESRVDLLTAEGERLLPLSGEIYSCAIKHNCASLSTTIQRLNKLADTRTAKLRETLTAILEFESGMQALNSWLVNTERVLCSNELPEWRNETIADQHSSISLLENNIDHHGRVVTAVVNLCSVLQHDQDASQSQRDKQAVAAVRLILKDRWKTLCNKLVDKRQWLTDVASIWHQMRGHIQQVKDILSAYSREVQRAKTSYISVAMAESELSNYTEMLHEFTSKRDDLKLINRRYIYMNRRCMVDTSGMVKRAVDECNELWDKTYQCLQAVVRRLKHTCQVWKDYETSREDVLTELGALSLALKRNRELSGHVGQRLGDISPKINYLLKDGATYLLQRSSVTDAGRVETMVEELQTSVDTLKLELRPGTDEVTQVEAELESIISEQEVIDRELESPPLVSSPTPLPDSAVQQTSAAEEAQRRLNYIDQRIADAEKRAELNRKKKAASVCCISQSQCCLHIFALCQFTVTPISTHYTRACVTCTYYTVYR</sequence>
<evidence type="ECO:0000256" key="1">
    <source>
        <dbReference type="ARBA" id="ARBA00004370"/>
    </source>
</evidence>
<keyword evidence="5" id="KW-0472">Membrane</keyword>
<dbReference type="GO" id="GO:0008285">
    <property type="term" value="P:negative regulation of cell population proliferation"/>
    <property type="evidence" value="ECO:0007669"/>
    <property type="project" value="TreeGrafter"/>
</dbReference>
<evidence type="ECO:0000256" key="3">
    <source>
        <dbReference type="ARBA" id="ARBA00022737"/>
    </source>
</evidence>